<accession>A0ABT6KKH2</accession>
<keyword evidence="3" id="KW-1185">Reference proteome</keyword>
<dbReference type="Pfam" id="PF12323">
    <property type="entry name" value="HTH_OrfB_IS605"/>
    <property type="match status" value="1"/>
</dbReference>
<evidence type="ECO:0000259" key="1">
    <source>
        <dbReference type="Pfam" id="PF12323"/>
    </source>
</evidence>
<gene>
    <name evidence="2" type="ORF">NWP22_17595</name>
</gene>
<proteinExistence type="predicted"/>
<dbReference type="RefSeq" id="WP_280802168.1">
    <property type="nucleotide sequence ID" value="NZ_JANQDF010000179.1"/>
</dbReference>
<name>A0ABT6KKH2_9CYAN</name>
<organism evidence="2 3">
    <name type="scientific">Anabaenopsis tanganyikae CS-531</name>
    <dbReference type="NCBI Taxonomy" id="2785304"/>
    <lineage>
        <taxon>Bacteria</taxon>
        <taxon>Bacillati</taxon>
        <taxon>Cyanobacteriota</taxon>
        <taxon>Cyanophyceae</taxon>
        <taxon>Nostocales</taxon>
        <taxon>Nodulariaceae</taxon>
        <taxon>Anabaenopsis</taxon>
        <taxon>Anabaenopsis tanganyikae</taxon>
    </lineage>
</organism>
<dbReference type="EMBL" id="JANQDF010000179">
    <property type="protein sequence ID" value="MDH6107649.1"/>
    <property type="molecule type" value="Genomic_DNA"/>
</dbReference>
<feature type="domain" description="Transposase putative helix-turn-helix" evidence="1">
    <location>
        <begin position="1"/>
        <end position="37"/>
    </location>
</feature>
<sequence length="38" mass="4391">MLLSIKTKLKLSQAQEIIMNKHAGIARFTYNWGLATWN</sequence>
<protein>
    <submittedName>
        <fullName evidence="2">Helix-turn-helix domain-containing protein</fullName>
    </submittedName>
</protein>
<comment type="caution">
    <text evidence="2">The sequence shown here is derived from an EMBL/GenBank/DDBJ whole genome shotgun (WGS) entry which is preliminary data.</text>
</comment>
<evidence type="ECO:0000313" key="3">
    <source>
        <dbReference type="Proteomes" id="UP001159386"/>
    </source>
</evidence>
<feature type="non-terminal residue" evidence="2">
    <location>
        <position position="38"/>
    </location>
</feature>
<reference evidence="2 3" key="1">
    <citation type="journal article" date="2023" name="J. Phycol.">
        <title>Chrysosporum ovalisporum is synonymous with the true-branching cyanobacterium Umezakia natans (Nostocales/Aphanizomenonaceae).</title>
        <authorList>
            <person name="McGregor G.B."/>
            <person name="Sendall B.C."/>
            <person name="Niiyama Y."/>
            <person name="Tuji A."/>
            <person name="Willis A."/>
        </authorList>
    </citation>
    <scope>NUCLEOTIDE SEQUENCE [LARGE SCALE GENOMIC DNA]</scope>
    <source>
        <strain evidence="2 3">CS-531</strain>
    </source>
</reference>
<dbReference type="Proteomes" id="UP001159386">
    <property type="component" value="Unassembled WGS sequence"/>
</dbReference>
<evidence type="ECO:0000313" key="2">
    <source>
        <dbReference type="EMBL" id="MDH6107649.1"/>
    </source>
</evidence>
<dbReference type="InterPro" id="IPR021027">
    <property type="entry name" value="Transposase_put_HTH"/>
</dbReference>